<organism evidence="3 4">
    <name type="scientific">Stephania yunnanensis</name>
    <dbReference type="NCBI Taxonomy" id="152371"/>
    <lineage>
        <taxon>Eukaryota</taxon>
        <taxon>Viridiplantae</taxon>
        <taxon>Streptophyta</taxon>
        <taxon>Embryophyta</taxon>
        <taxon>Tracheophyta</taxon>
        <taxon>Spermatophyta</taxon>
        <taxon>Magnoliopsida</taxon>
        <taxon>Ranunculales</taxon>
        <taxon>Menispermaceae</taxon>
        <taxon>Menispermoideae</taxon>
        <taxon>Cissampelideae</taxon>
        <taxon>Stephania</taxon>
    </lineage>
</organism>
<dbReference type="CDD" id="cd01837">
    <property type="entry name" value="SGNH_plant_lipase_like"/>
    <property type="match status" value="1"/>
</dbReference>
<dbReference type="EMBL" id="JBBNAF010000002">
    <property type="protein sequence ID" value="KAK9164551.1"/>
    <property type="molecule type" value="Genomic_DNA"/>
</dbReference>
<dbReference type="PANTHER" id="PTHR45642">
    <property type="entry name" value="GDSL ESTERASE/LIPASE EXL3"/>
    <property type="match status" value="1"/>
</dbReference>
<feature type="chain" id="PRO_5042980185" description="GDSL esterase/lipase EXL3" evidence="2">
    <location>
        <begin position="24"/>
        <end position="370"/>
    </location>
</feature>
<comment type="similarity">
    <text evidence="1">Belongs to the 'GDSL' lipolytic enzyme family.</text>
</comment>
<dbReference type="InterPro" id="IPR035669">
    <property type="entry name" value="SGNH_plant_lipase-like"/>
</dbReference>
<evidence type="ECO:0000256" key="1">
    <source>
        <dbReference type="ARBA" id="ARBA00008668"/>
    </source>
</evidence>
<dbReference type="FunFam" id="3.40.50.1110:FF:000003">
    <property type="entry name" value="GDSL esterase/lipase APG"/>
    <property type="match status" value="1"/>
</dbReference>
<keyword evidence="2" id="KW-0732">Signal</keyword>
<accession>A0AAP0L580</accession>
<evidence type="ECO:0000256" key="2">
    <source>
        <dbReference type="SAM" id="SignalP"/>
    </source>
</evidence>
<dbReference type="Pfam" id="PF00657">
    <property type="entry name" value="Lipase_GDSL"/>
    <property type="match status" value="1"/>
</dbReference>
<dbReference type="SUPFAM" id="SSF52266">
    <property type="entry name" value="SGNH hydrolase"/>
    <property type="match status" value="1"/>
</dbReference>
<evidence type="ECO:0008006" key="5">
    <source>
        <dbReference type="Google" id="ProtNLM"/>
    </source>
</evidence>
<dbReference type="InterPro" id="IPR036514">
    <property type="entry name" value="SGNH_hydro_sf"/>
</dbReference>
<dbReference type="PROSITE" id="PS01098">
    <property type="entry name" value="LIPASE_GDSL_SER"/>
    <property type="match status" value="1"/>
</dbReference>
<proteinExistence type="inferred from homology"/>
<evidence type="ECO:0000313" key="4">
    <source>
        <dbReference type="Proteomes" id="UP001420932"/>
    </source>
</evidence>
<sequence>MRKLTFVLSIFVVLTVYVERLQGYQVMLPPNITVPAIFAFGDSIVDTGNNNHLATIIKCNFPPYGRDFQGGLPTGRFCNGKTPADFIAQSLGIKDLLPAYLDPYLKPADLLTGVCFASGAAGYDPLTAKVVNVLGLSVQMNMFKEYIGRLKAMVGEERSASILSNSLYIVVAGSDDIANTYLGTPFRKFKYDIPAYTDLMVRGASSFIQELHDLGARRIGVFSAPPLGCLPSQRTLRGGKQRKCVDGPNQVALLFNSKLSAALARFNRKYSEARAVYIDTYTSILQIINNPQSYGFEEVSKGCCGTGKIEVVILCNKLSPGGTCPDPSKYVFWDSYHPTEKTYKILVDELLKKYVFEFFEANTTIAMYNN</sequence>
<dbReference type="GO" id="GO:0006629">
    <property type="term" value="P:lipid metabolic process"/>
    <property type="evidence" value="ECO:0007669"/>
    <property type="project" value="InterPro"/>
</dbReference>
<evidence type="ECO:0000313" key="3">
    <source>
        <dbReference type="EMBL" id="KAK9164551.1"/>
    </source>
</evidence>
<dbReference type="InterPro" id="IPR050592">
    <property type="entry name" value="GDSL_lipolytic_enzyme"/>
</dbReference>
<dbReference type="GO" id="GO:0016298">
    <property type="term" value="F:lipase activity"/>
    <property type="evidence" value="ECO:0007669"/>
    <property type="project" value="InterPro"/>
</dbReference>
<feature type="signal peptide" evidence="2">
    <location>
        <begin position="1"/>
        <end position="23"/>
    </location>
</feature>
<protein>
    <recommendedName>
        <fullName evidence="5">GDSL esterase/lipase EXL3</fullName>
    </recommendedName>
</protein>
<keyword evidence="4" id="KW-1185">Reference proteome</keyword>
<reference evidence="3 4" key="1">
    <citation type="submission" date="2024-01" db="EMBL/GenBank/DDBJ databases">
        <title>Genome assemblies of Stephania.</title>
        <authorList>
            <person name="Yang L."/>
        </authorList>
    </citation>
    <scope>NUCLEOTIDE SEQUENCE [LARGE SCALE GENOMIC DNA]</scope>
    <source>
        <strain evidence="3">YNDBR</strain>
        <tissue evidence="3">Leaf</tissue>
    </source>
</reference>
<gene>
    <name evidence="3" type="ORF">Syun_005453</name>
</gene>
<comment type="caution">
    <text evidence="3">The sequence shown here is derived from an EMBL/GenBank/DDBJ whole genome shotgun (WGS) entry which is preliminary data.</text>
</comment>
<dbReference type="InterPro" id="IPR008265">
    <property type="entry name" value="Lipase_GDSL_AS"/>
</dbReference>
<dbReference type="Proteomes" id="UP001420932">
    <property type="component" value="Unassembled WGS sequence"/>
</dbReference>
<dbReference type="AlphaFoldDB" id="A0AAP0L580"/>
<dbReference type="Gene3D" id="3.40.50.1110">
    <property type="entry name" value="SGNH hydrolase"/>
    <property type="match status" value="1"/>
</dbReference>
<name>A0AAP0L580_9MAGN</name>
<dbReference type="InterPro" id="IPR001087">
    <property type="entry name" value="GDSL"/>
</dbReference>
<dbReference type="PANTHER" id="PTHR45642:SF95">
    <property type="entry name" value="GDSL-LIKE LIPASE_ACYLHYDROLASE FAMILY PROTEIN, EXPRESSED"/>
    <property type="match status" value="1"/>
</dbReference>